<sequence length="209" mass="23897">MKKYLPVLILLLLFSSPILFAQPRPVLTIKVANNIDPVYRKMVADAVKLINEIIHDPEFERGFVGHHFDWERLGGNVRNGLTAQGAFDTLYRWTDTARINLVIKPRGLRPGVYLSGTMGSTGPGQNLTTTYRNWLLLDPPCYNCTMITYASHIAHEFCHQRNFFDKDVRNQSDFRDVVPYAVGDLMCAFIQRKYPADNCNCQTKPVRCN</sequence>
<feature type="chain" id="PRO_5019777245" evidence="1">
    <location>
        <begin position="22"/>
        <end position="209"/>
    </location>
</feature>
<dbReference type="OrthoDB" id="1495407at2"/>
<comment type="caution">
    <text evidence="2">The sequence shown here is derived from an EMBL/GenBank/DDBJ whole genome shotgun (WGS) entry which is preliminary data.</text>
</comment>
<gene>
    <name evidence="2" type="ORF">BDD43_5406</name>
</gene>
<reference evidence="2 3" key="1">
    <citation type="submission" date="2018-10" db="EMBL/GenBank/DDBJ databases">
        <title>Genomic Encyclopedia of Archaeal and Bacterial Type Strains, Phase II (KMG-II): from individual species to whole genera.</title>
        <authorList>
            <person name="Goeker M."/>
        </authorList>
    </citation>
    <scope>NUCLEOTIDE SEQUENCE [LARGE SCALE GENOMIC DNA]</scope>
    <source>
        <strain evidence="2 3">DSM 18602</strain>
    </source>
</reference>
<evidence type="ECO:0000256" key="1">
    <source>
        <dbReference type="SAM" id="SignalP"/>
    </source>
</evidence>
<organism evidence="2 3">
    <name type="scientific">Mucilaginibacter gracilis</name>
    <dbReference type="NCBI Taxonomy" id="423350"/>
    <lineage>
        <taxon>Bacteria</taxon>
        <taxon>Pseudomonadati</taxon>
        <taxon>Bacteroidota</taxon>
        <taxon>Sphingobacteriia</taxon>
        <taxon>Sphingobacteriales</taxon>
        <taxon>Sphingobacteriaceae</taxon>
        <taxon>Mucilaginibacter</taxon>
    </lineage>
</organism>
<dbReference type="EMBL" id="RBKU01000001">
    <property type="protein sequence ID" value="RKR85146.1"/>
    <property type="molecule type" value="Genomic_DNA"/>
</dbReference>
<protein>
    <submittedName>
        <fullName evidence="2">Uncharacterized protein</fullName>
    </submittedName>
</protein>
<name>A0A495J830_9SPHI</name>
<dbReference type="Proteomes" id="UP000268007">
    <property type="component" value="Unassembled WGS sequence"/>
</dbReference>
<evidence type="ECO:0000313" key="2">
    <source>
        <dbReference type="EMBL" id="RKR85146.1"/>
    </source>
</evidence>
<keyword evidence="3" id="KW-1185">Reference proteome</keyword>
<accession>A0A495J830</accession>
<dbReference type="AlphaFoldDB" id="A0A495J830"/>
<dbReference type="RefSeq" id="WP_121201221.1">
    <property type="nucleotide sequence ID" value="NZ_RBKU01000001.1"/>
</dbReference>
<feature type="signal peptide" evidence="1">
    <location>
        <begin position="1"/>
        <end position="21"/>
    </location>
</feature>
<keyword evidence="1" id="KW-0732">Signal</keyword>
<proteinExistence type="predicted"/>
<evidence type="ECO:0000313" key="3">
    <source>
        <dbReference type="Proteomes" id="UP000268007"/>
    </source>
</evidence>